<protein>
    <recommendedName>
        <fullName evidence="5">DUF2637 domain-containing protein</fullName>
    </recommendedName>
</protein>
<feature type="region of interest" description="Disordered" evidence="1">
    <location>
        <begin position="54"/>
        <end position="76"/>
    </location>
</feature>
<feature type="transmembrane region" description="Helical" evidence="2">
    <location>
        <begin position="179"/>
        <end position="197"/>
    </location>
</feature>
<gene>
    <name evidence="3" type="ORF">GCM10009560_42970</name>
</gene>
<feature type="region of interest" description="Disordered" evidence="1">
    <location>
        <begin position="465"/>
        <end position="486"/>
    </location>
</feature>
<proteinExistence type="predicted"/>
<dbReference type="Proteomes" id="UP001501578">
    <property type="component" value="Unassembled WGS sequence"/>
</dbReference>
<keyword evidence="2" id="KW-0472">Membrane</keyword>
<dbReference type="EMBL" id="BAAAHQ010000023">
    <property type="protein sequence ID" value="GAA0935113.1"/>
    <property type="molecule type" value="Genomic_DNA"/>
</dbReference>
<evidence type="ECO:0000256" key="2">
    <source>
        <dbReference type="SAM" id="Phobius"/>
    </source>
</evidence>
<organism evidence="3 4">
    <name type="scientific">Nonomuraea longicatena</name>
    <dbReference type="NCBI Taxonomy" id="83682"/>
    <lineage>
        <taxon>Bacteria</taxon>
        <taxon>Bacillati</taxon>
        <taxon>Actinomycetota</taxon>
        <taxon>Actinomycetes</taxon>
        <taxon>Streptosporangiales</taxon>
        <taxon>Streptosporangiaceae</taxon>
        <taxon>Nonomuraea</taxon>
    </lineage>
</organism>
<evidence type="ECO:0000313" key="3">
    <source>
        <dbReference type="EMBL" id="GAA0935113.1"/>
    </source>
</evidence>
<name>A0ABP4AEC6_9ACTN</name>
<reference evidence="4" key="1">
    <citation type="journal article" date="2019" name="Int. J. Syst. Evol. Microbiol.">
        <title>The Global Catalogue of Microorganisms (GCM) 10K type strain sequencing project: providing services to taxonomists for standard genome sequencing and annotation.</title>
        <authorList>
            <consortium name="The Broad Institute Genomics Platform"/>
            <consortium name="The Broad Institute Genome Sequencing Center for Infectious Disease"/>
            <person name="Wu L."/>
            <person name="Ma J."/>
        </authorList>
    </citation>
    <scope>NUCLEOTIDE SEQUENCE [LARGE SCALE GENOMIC DNA]</scope>
    <source>
        <strain evidence="4">JCM 11136</strain>
    </source>
</reference>
<evidence type="ECO:0000256" key="1">
    <source>
        <dbReference type="SAM" id="MobiDB-lite"/>
    </source>
</evidence>
<feature type="compositionally biased region" description="Low complexity" evidence="1">
    <location>
        <begin position="367"/>
        <end position="377"/>
    </location>
</feature>
<dbReference type="InterPro" id="IPR021235">
    <property type="entry name" value="DUF2637"/>
</dbReference>
<evidence type="ECO:0008006" key="5">
    <source>
        <dbReference type="Google" id="ProtNLM"/>
    </source>
</evidence>
<evidence type="ECO:0000313" key="4">
    <source>
        <dbReference type="Proteomes" id="UP001501578"/>
    </source>
</evidence>
<dbReference type="Pfam" id="PF10935">
    <property type="entry name" value="DUF2637"/>
    <property type="match status" value="1"/>
</dbReference>
<comment type="caution">
    <text evidence="3">The sequence shown here is derived from an EMBL/GenBank/DDBJ whole genome shotgun (WGS) entry which is preliminary data.</text>
</comment>
<keyword evidence="2" id="KW-0812">Transmembrane</keyword>
<feature type="transmembrane region" description="Helical" evidence="2">
    <location>
        <begin position="88"/>
        <end position="111"/>
    </location>
</feature>
<dbReference type="RefSeq" id="WP_343951721.1">
    <property type="nucleotide sequence ID" value="NZ_BAAAHQ010000023.1"/>
</dbReference>
<accession>A0ABP4AEC6</accession>
<keyword evidence="2" id="KW-1133">Transmembrane helix</keyword>
<feature type="compositionally biased region" description="Basic and acidic residues" evidence="1">
    <location>
        <begin position="60"/>
        <end position="75"/>
    </location>
</feature>
<feature type="transmembrane region" description="Helical" evidence="2">
    <location>
        <begin position="117"/>
        <end position="138"/>
    </location>
</feature>
<sequence>MKLWFTRKDDLDPEQARQRLEAERLNQERLALLVRGTRERTLAEDTARRELAEQAAAERAQARREAERRHAERRAASRQRWARRGFHATLATGIVGVNAAAVLGQVLALVLVSGWPWWAALPLAIVVEAIANIVGYFSHDKTVKGYSAPLLRLLSLAIAAAIGWFNWQHNLDHPLTSGYAIVFGCASLFSPVLWQLYSGWRRWDAQREQDLLVRQQPTFGAWRWVIPSLRDETWAAFKIAVAEGITTRDEALARVRIEELRQQAQAAVVTTHGHALELALAQLAATADELCGPDPDPAAVEAMRNIQHFISRFGPIVPPFIPASEIARGSDRLPIESGCGNTAPTPAPTDRDRIPAPIPNEPDRIDPTVTPTDPTPVGSTRSEWPIDPPESVEPSNPTRRDQATRSSDPSSDRTRSAPNPTRSDRRRTRPIEELRSEAADLIEQGALDRPVTADRLMEVLRIGPGKARSLRDQLNQEPINGYEVAP</sequence>
<feature type="transmembrane region" description="Helical" evidence="2">
    <location>
        <begin position="150"/>
        <end position="167"/>
    </location>
</feature>
<keyword evidence="4" id="KW-1185">Reference proteome</keyword>
<feature type="region of interest" description="Disordered" evidence="1">
    <location>
        <begin position="331"/>
        <end position="437"/>
    </location>
</feature>